<dbReference type="Pfam" id="PF06093">
    <property type="entry name" value="Spt4"/>
    <property type="match status" value="2"/>
</dbReference>
<proteinExistence type="inferred from homology"/>
<dbReference type="InterPro" id="IPR022800">
    <property type="entry name" value="Spt4/RpoE2_Znf"/>
</dbReference>
<dbReference type="AlphaFoldDB" id="A0A9P8A4E3"/>
<dbReference type="GO" id="GO:0140673">
    <property type="term" value="P:transcription elongation-coupled chromatin remodeling"/>
    <property type="evidence" value="ECO:0007669"/>
    <property type="project" value="InterPro"/>
</dbReference>
<evidence type="ECO:0000256" key="5">
    <source>
        <dbReference type="ARBA" id="ARBA00023242"/>
    </source>
</evidence>
<comment type="similarity">
    <text evidence="2">Belongs to the SPT4 family.</text>
</comment>
<dbReference type="GO" id="GO:0006355">
    <property type="term" value="P:regulation of DNA-templated transcription"/>
    <property type="evidence" value="ECO:0007669"/>
    <property type="project" value="InterPro"/>
</dbReference>
<name>A0A9P8A4E3_MORAP</name>
<keyword evidence="5" id="KW-0539">Nucleus</keyword>
<gene>
    <name evidence="8" type="ORF">KVV02_003369</name>
</gene>
<evidence type="ECO:0000313" key="9">
    <source>
        <dbReference type="Proteomes" id="UP000717515"/>
    </source>
</evidence>
<evidence type="ECO:0000256" key="2">
    <source>
        <dbReference type="ARBA" id="ARBA00010464"/>
    </source>
</evidence>
<dbReference type="PANTHER" id="PTHR12882">
    <property type="entry name" value="SUPPRESSOR OF TY 4"/>
    <property type="match status" value="1"/>
</dbReference>
<dbReference type="Proteomes" id="UP000717515">
    <property type="component" value="Unassembled WGS sequence"/>
</dbReference>
<dbReference type="GO" id="GO:0032044">
    <property type="term" value="C:DSIF complex"/>
    <property type="evidence" value="ECO:0007669"/>
    <property type="project" value="TreeGrafter"/>
</dbReference>
<evidence type="ECO:0000256" key="1">
    <source>
        <dbReference type="ARBA" id="ARBA00004123"/>
    </source>
</evidence>
<protein>
    <recommendedName>
        <fullName evidence="3">Transcription elongation factor SPT4</fullName>
    </recommendedName>
    <alternativeName>
        <fullName evidence="6">Chromatin elongation factor SPT4</fullName>
    </alternativeName>
</protein>
<dbReference type="SMART" id="SM01389">
    <property type="entry name" value="Spt4"/>
    <property type="match status" value="1"/>
</dbReference>
<keyword evidence="4" id="KW-0804">Transcription</keyword>
<evidence type="ECO:0000259" key="7">
    <source>
        <dbReference type="SMART" id="SM01389"/>
    </source>
</evidence>
<dbReference type="GO" id="GO:0008270">
    <property type="term" value="F:zinc ion binding"/>
    <property type="evidence" value="ECO:0007669"/>
    <property type="project" value="InterPro"/>
</dbReference>
<dbReference type="EMBL" id="JAIFTL010000076">
    <property type="protein sequence ID" value="KAG9324123.1"/>
    <property type="molecule type" value="Genomic_DNA"/>
</dbReference>
<evidence type="ECO:0000313" key="8">
    <source>
        <dbReference type="EMBL" id="KAG9324123.1"/>
    </source>
</evidence>
<sequence>MSGIIPTDKKQLRASNPSLVKQQKQDQFFKSGCDNCESLLEMKGHMDRVMDCTSQHYDGYENVCLTSSSVFYFSTNSFTPPSAIAVMQPSESWVAKWQRIDKFEKGIYAVQVQGRLPEDIEDDLESKGIKYRARDGSARD</sequence>
<dbReference type="InterPro" id="IPR009287">
    <property type="entry name" value="Spt4"/>
</dbReference>
<reference evidence="8" key="1">
    <citation type="submission" date="2021-07" db="EMBL/GenBank/DDBJ databases">
        <title>Draft genome of Mortierella alpina, strain LL118, isolated from an aspen leaf litter sample.</title>
        <authorList>
            <person name="Yang S."/>
            <person name="Vinatzer B.A."/>
        </authorList>
    </citation>
    <scope>NUCLEOTIDE SEQUENCE</scope>
    <source>
        <strain evidence="8">LL118</strain>
    </source>
</reference>
<comment type="subcellular location">
    <subcellularLocation>
        <location evidence="1">Nucleus</location>
    </subcellularLocation>
</comment>
<feature type="domain" description="Spt4/RpoE2 zinc finger" evidence="7">
    <location>
        <begin position="12"/>
        <end position="113"/>
    </location>
</feature>
<dbReference type="SUPFAM" id="SSF63393">
    <property type="entry name" value="RNA polymerase subunits"/>
    <property type="match status" value="1"/>
</dbReference>
<dbReference type="InterPro" id="IPR038510">
    <property type="entry name" value="Spt4_sf"/>
</dbReference>
<dbReference type="PANTHER" id="PTHR12882:SF1">
    <property type="entry name" value="TRANSCRIPTION ELONGATION FACTOR SPT4"/>
    <property type="match status" value="1"/>
</dbReference>
<evidence type="ECO:0000256" key="6">
    <source>
        <dbReference type="ARBA" id="ARBA00029869"/>
    </source>
</evidence>
<dbReference type="CDD" id="cd07973">
    <property type="entry name" value="Spt4"/>
    <property type="match status" value="1"/>
</dbReference>
<evidence type="ECO:0000256" key="3">
    <source>
        <dbReference type="ARBA" id="ARBA00020182"/>
    </source>
</evidence>
<dbReference type="GO" id="GO:0000993">
    <property type="term" value="F:RNA polymerase II complex binding"/>
    <property type="evidence" value="ECO:0007669"/>
    <property type="project" value="TreeGrafter"/>
</dbReference>
<accession>A0A9P8A4E3</accession>
<dbReference type="Gene3D" id="3.30.40.210">
    <property type="match status" value="1"/>
</dbReference>
<dbReference type="PIRSF" id="PIRSF025023">
    <property type="entry name" value="Spt4"/>
    <property type="match status" value="1"/>
</dbReference>
<dbReference type="InterPro" id="IPR029040">
    <property type="entry name" value="RPABC4/Spt4"/>
</dbReference>
<evidence type="ECO:0000256" key="4">
    <source>
        <dbReference type="ARBA" id="ARBA00023163"/>
    </source>
</evidence>
<comment type="caution">
    <text evidence="8">The sequence shown here is derived from an EMBL/GenBank/DDBJ whole genome shotgun (WGS) entry which is preliminary data.</text>
</comment>
<organism evidence="8 9">
    <name type="scientific">Mortierella alpina</name>
    <name type="common">Oleaginous fungus</name>
    <name type="synonym">Mortierella renispora</name>
    <dbReference type="NCBI Taxonomy" id="64518"/>
    <lineage>
        <taxon>Eukaryota</taxon>
        <taxon>Fungi</taxon>
        <taxon>Fungi incertae sedis</taxon>
        <taxon>Mucoromycota</taxon>
        <taxon>Mortierellomycotina</taxon>
        <taxon>Mortierellomycetes</taxon>
        <taxon>Mortierellales</taxon>
        <taxon>Mortierellaceae</taxon>
        <taxon>Mortierella</taxon>
    </lineage>
</organism>